<evidence type="ECO:0000313" key="4">
    <source>
        <dbReference type="Proteomes" id="UP001215598"/>
    </source>
</evidence>
<dbReference type="EMBL" id="JARKIB010000133">
    <property type="protein sequence ID" value="KAJ7734275.1"/>
    <property type="molecule type" value="Genomic_DNA"/>
</dbReference>
<dbReference type="Gene3D" id="3.40.50.720">
    <property type="entry name" value="NAD(P)-binding Rossmann-like Domain"/>
    <property type="match status" value="1"/>
</dbReference>
<dbReference type="PANTHER" id="PTHR24320">
    <property type="entry name" value="RETINOL DEHYDROGENASE"/>
    <property type="match status" value="1"/>
</dbReference>
<dbReference type="SUPFAM" id="SSF51735">
    <property type="entry name" value="NAD(P)-binding Rossmann-fold domains"/>
    <property type="match status" value="1"/>
</dbReference>
<comment type="caution">
    <text evidence="3">The sequence shown here is derived from an EMBL/GenBank/DDBJ whole genome shotgun (WGS) entry which is preliminary data.</text>
</comment>
<dbReference type="Pfam" id="PF00106">
    <property type="entry name" value="adh_short"/>
    <property type="match status" value="1"/>
</dbReference>
<dbReference type="Proteomes" id="UP001215598">
    <property type="component" value="Unassembled WGS sequence"/>
</dbReference>
<keyword evidence="2" id="KW-0560">Oxidoreductase</keyword>
<dbReference type="InterPro" id="IPR036291">
    <property type="entry name" value="NAD(P)-bd_dom_sf"/>
</dbReference>
<dbReference type="InterPro" id="IPR002347">
    <property type="entry name" value="SDR_fam"/>
</dbReference>
<dbReference type="PANTHER" id="PTHR24320:SF283">
    <property type="entry name" value="RETINOL DEHYDROGENASE 11"/>
    <property type="match status" value="1"/>
</dbReference>
<organism evidence="3 4">
    <name type="scientific">Mycena metata</name>
    <dbReference type="NCBI Taxonomy" id="1033252"/>
    <lineage>
        <taxon>Eukaryota</taxon>
        <taxon>Fungi</taxon>
        <taxon>Dikarya</taxon>
        <taxon>Basidiomycota</taxon>
        <taxon>Agaricomycotina</taxon>
        <taxon>Agaricomycetes</taxon>
        <taxon>Agaricomycetidae</taxon>
        <taxon>Agaricales</taxon>
        <taxon>Marasmiineae</taxon>
        <taxon>Mycenaceae</taxon>
        <taxon>Mycena</taxon>
    </lineage>
</organism>
<dbReference type="AlphaFoldDB" id="A0AAD7I537"/>
<evidence type="ECO:0000256" key="1">
    <source>
        <dbReference type="ARBA" id="ARBA00006484"/>
    </source>
</evidence>
<reference evidence="3" key="1">
    <citation type="submission" date="2023-03" db="EMBL/GenBank/DDBJ databases">
        <title>Massive genome expansion in bonnet fungi (Mycena s.s.) driven by repeated elements and novel gene families across ecological guilds.</title>
        <authorList>
            <consortium name="Lawrence Berkeley National Laboratory"/>
            <person name="Harder C.B."/>
            <person name="Miyauchi S."/>
            <person name="Viragh M."/>
            <person name="Kuo A."/>
            <person name="Thoen E."/>
            <person name="Andreopoulos B."/>
            <person name="Lu D."/>
            <person name="Skrede I."/>
            <person name="Drula E."/>
            <person name="Henrissat B."/>
            <person name="Morin E."/>
            <person name="Kohler A."/>
            <person name="Barry K."/>
            <person name="LaButti K."/>
            <person name="Morin E."/>
            <person name="Salamov A."/>
            <person name="Lipzen A."/>
            <person name="Mereny Z."/>
            <person name="Hegedus B."/>
            <person name="Baldrian P."/>
            <person name="Stursova M."/>
            <person name="Weitz H."/>
            <person name="Taylor A."/>
            <person name="Grigoriev I.V."/>
            <person name="Nagy L.G."/>
            <person name="Martin F."/>
            <person name="Kauserud H."/>
        </authorList>
    </citation>
    <scope>NUCLEOTIDE SEQUENCE</scope>
    <source>
        <strain evidence="3">CBHHK182m</strain>
    </source>
</reference>
<name>A0AAD7I537_9AGAR</name>
<sequence>MSHPAFSAATTAEEVASVFTDRIRGKNVLITGTSINGIGFEAARVLAKYANLVIITGYNSERLKLSQEAIEKDSPTANIRPLTLDLRSLTFVRKAAAEVSAYPEPLHVGVFIFNLMIPMLISSQVLIHNAYAATAEHQLTEDKLESQMAVGQIGPFLLTKLLAPKLLAAGTGSYISRVVYVSSMGHALGPGIDLNTVEKGDPEKYTMMGRHCEVKSANVLSAIELSKRSKGKINGYSLHPGAVITNIIQKEDRKEALQEFGLLGPDGPPVRRLSGRRFPNLKLPQPFTPELDVKPGAYFVDCVEASDKIAPHSSDPETATKLWTVTEGIIGEEFNFE</sequence>
<evidence type="ECO:0008006" key="5">
    <source>
        <dbReference type="Google" id="ProtNLM"/>
    </source>
</evidence>
<dbReference type="GO" id="GO:0016491">
    <property type="term" value="F:oxidoreductase activity"/>
    <property type="evidence" value="ECO:0007669"/>
    <property type="project" value="UniProtKB-KW"/>
</dbReference>
<protein>
    <recommendedName>
        <fullName evidence="5">NAD(P)-binding protein</fullName>
    </recommendedName>
</protein>
<comment type="similarity">
    <text evidence="1">Belongs to the short-chain dehydrogenases/reductases (SDR) family.</text>
</comment>
<gene>
    <name evidence="3" type="ORF">B0H16DRAFT_1467674</name>
</gene>
<keyword evidence="4" id="KW-1185">Reference proteome</keyword>
<evidence type="ECO:0000256" key="2">
    <source>
        <dbReference type="ARBA" id="ARBA00023002"/>
    </source>
</evidence>
<proteinExistence type="inferred from homology"/>
<accession>A0AAD7I537</accession>
<evidence type="ECO:0000313" key="3">
    <source>
        <dbReference type="EMBL" id="KAJ7734275.1"/>
    </source>
</evidence>